<comment type="caution">
    <text evidence="1">The sequence shown here is derived from an EMBL/GenBank/DDBJ whole genome shotgun (WGS) entry which is preliminary data.</text>
</comment>
<dbReference type="EMBL" id="JAFNEN010000287">
    <property type="protein sequence ID" value="KAG8186871.1"/>
    <property type="molecule type" value="Genomic_DNA"/>
</dbReference>
<reference evidence="1 2" key="1">
    <citation type="journal article" date="2022" name="Nat. Ecol. Evol.">
        <title>A masculinizing supergene underlies an exaggerated male reproductive morph in a spider.</title>
        <authorList>
            <person name="Hendrickx F."/>
            <person name="De Corte Z."/>
            <person name="Sonet G."/>
            <person name="Van Belleghem S.M."/>
            <person name="Kostlbacher S."/>
            <person name="Vangestel C."/>
        </authorList>
    </citation>
    <scope>NUCLEOTIDE SEQUENCE [LARGE SCALE GENOMIC DNA]</scope>
    <source>
        <strain evidence="1">W744_W776</strain>
    </source>
</reference>
<gene>
    <name evidence="1" type="ORF">JTE90_024114</name>
</gene>
<sequence length="77" mass="8952">MCPNAQPNRSGVLYLKEEQLFDEHLPPPGNPLSYGKETRSFYRTDLITKRRQSFALTSKKKFVMKFISSRVNAKNNM</sequence>
<protein>
    <submittedName>
        <fullName evidence="1">Uncharacterized protein</fullName>
    </submittedName>
</protein>
<accession>A0AAV6UUD3</accession>
<keyword evidence="2" id="KW-1185">Reference proteome</keyword>
<evidence type="ECO:0000313" key="1">
    <source>
        <dbReference type="EMBL" id="KAG8186871.1"/>
    </source>
</evidence>
<dbReference type="Proteomes" id="UP000827092">
    <property type="component" value="Unassembled WGS sequence"/>
</dbReference>
<name>A0AAV6UUD3_9ARAC</name>
<proteinExistence type="predicted"/>
<organism evidence="1 2">
    <name type="scientific">Oedothorax gibbosus</name>
    <dbReference type="NCBI Taxonomy" id="931172"/>
    <lineage>
        <taxon>Eukaryota</taxon>
        <taxon>Metazoa</taxon>
        <taxon>Ecdysozoa</taxon>
        <taxon>Arthropoda</taxon>
        <taxon>Chelicerata</taxon>
        <taxon>Arachnida</taxon>
        <taxon>Araneae</taxon>
        <taxon>Araneomorphae</taxon>
        <taxon>Entelegynae</taxon>
        <taxon>Araneoidea</taxon>
        <taxon>Linyphiidae</taxon>
        <taxon>Erigoninae</taxon>
        <taxon>Oedothorax</taxon>
    </lineage>
</organism>
<dbReference type="AlphaFoldDB" id="A0AAV6UUD3"/>
<evidence type="ECO:0000313" key="2">
    <source>
        <dbReference type="Proteomes" id="UP000827092"/>
    </source>
</evidence>